<comment type="similarity">
    <text evidence="1">Belongs to the type-B carboxylesterase/lipase family.</text>
</comment>
<comment type="caution">
    <text evidence="5">The sequence shown here is derived from an EMBL/GenBank/DDBJ whole genome shotgun (WGS) entry which is preliminary data.</text>
</comment>
<dbReference type="Pfam" id="PF00135">
    <property type="entry name" value="COesterase"/>
    <property type="match status" value="2"/>
</dbReference>
<evidence type="ECO:0000313" key="5">
    <source>
        <dbReference type="EMBL" id="KAF5919624.1"/>
    </source>
</evidence>
<feature type="compositionally biased region" description="Polar residues" evidence="3">
    <location>
        <begin position="104"/>
        <end position="119"/>
    </location>
</feature>
<dbReference type="InterPro" id="IPR002018">
    <property type="entry name" value="CarbesteraseB"/>
</dbReference>
<dbReference type="InterPro" id="IPR019819">
    <property type="entry name" value="Carboxylesterase_B_CS"/>
</dbReference>
<reference evidence="5 6" key="1">
    <citation type="journal article" date="2020" name="Mol. Biol. Evol.">
        <title>Interspecific Gene Flow and the Evolution of Specialization in Black and White Rhinoceros.</title>
        <authorList>
            <person name="Moodley Y."/>
            <person name="Westbury M.V."/>
            <person name="Russo I.M."/>
            <person name="Gopalakrishnan S."/>
            <person name="Rakotoarivelo A."/>
            <person name="Olsen R.A."/>
            <person name="Prost S."/>
            <person name="Tunstall T."/>
            <person name="Ryder O.A."/>
            <person name="Dalen L."/>
            <person name="Bruford M.W."/>
        </authorList>
    </citation>
    <scope>NUCLEOTIDE SEQUENCE [LARGE SCALE GENOMIC DNA]</scope>
    <source>
        <strain evidence="5">SBR-YM</strain>
        <tissue evidence="5">Skin</tissue>
    </source>
</reference>
<evidence type="ECO:0000259" key="4">
    <source>
        <dbReference type="Pfam" id="PF00135"/>
    </source>
</evidence>
<dbReference type="InterPro" id="IPR029058">
    <property type="entry name" value="AB_hydrolase_fold"/>
</dbReference>
<dbReference type="Proteomes" id="UP000551758">
    <property type="component" value="Unassembled WGS sequence"/>
</dbReference>
<evidence type="ECO:0000256" key="1">
    <source>
        <dbReference type="ARBA" id="ARBA00005964"/>
    </source>
</evidence>
<dbReference type="InterPro" id="IPR051093">
    <property type="entry name" value="Neuroligin/BSAL"/>
</dbReference>
<organism evidence="5 6">
    <name type="scientific">Diceros bicornis minor</name>
    <name type="common">South-central black rhinoceros</name>
    <dbReference type="NCBI Taxonomy" id="77932"/>
    <lineage>
        <taxon>Eukaryota</taxon>
        <taxon>Metazoa</taxon>
        <taxon>Chordata</taxon>
        <taxon>Craniata</taxon>
        <taxon>Vertebrata</taxon>
        <taxon>Euteleostomi</taxon>
        <taxon>Mammalia</taxon>
        <taxon>Eutheria</taxon>
        <taxon>Laurasiatheria</taxon>
        <taxon>Perissodactyla</taxon>
        <taxon>Rhinocerotidae</taxon>
        <taxon>Diceros</taxon>
    </lineage>
</organism>
<evidence type="ECO:0000256" key="2">
    <source>
        <dbReference type="ARBA" id="ARBA00022729"/>
    </source>
</evidence>
<dbReference type="AlphaFoldDB" id="A0A7J7EVL2"/>
<dbReference type="PANTHER" id="PTHR43903">
    <property type="entry name" value="NEUROLIGIN"/>
    <property type="match status" value="1"/>
</dbReference>
<evidence type="ECO:0000313" key="6">
    <source>
        <dbReference type="Proteomes" id="UP000551758"/>
    </source>
</evidence>
<feature type="domain" description="Carboxylesterase type B" evidence="4">
    <location>
        <begin position="66"/>
        <end position="147"/>
    </location>
</feature>
<gene>
    <name evidence="5" type="ORF">HPG69_000225</name>
</gene>
<proteinExistence type="inferred from homology"/>
<accession>A0A7J7EVL2</accession>
<feature type="non-terminal residue" evidence="5">
    <location>
        <position position="529"/>
    </location>
</feature>
<protein>
    <recommendedName>
        <fullName evidence="4">Carboxylesterase type B domain-containing protein</fullName>
    </recommendedName>
</protein>
<evidence type="ECO:0000256" key="3">
    <source>
        <dbReference type="SAM" id="MobiDB-lite"/>
    </source>
</evidence>
<keyword evidence="2" id="KW-0732">Signal</keyword>
<dbReference type="SUPFAM" id="SSF53474">
    <property type="entry name" value="alpha/beta-Hydrolases"/>
    <property type="match status" value="2"/>
</dbReference>
<dbReference type="PROSITE" id="PS00941">
    <property type="entry name" value="CARBOXYLESTERASE_B_2"/>
    <property type="match status" value="1"/>
</dbReference>
<feature type="domain" description="Carboxylesterase type B" evidence="4">
    <location>
        <begin position="294"/>
        <end position="393"/>
    </location>
</feature>
<dbReference type="EMBL" id="JACDTQ010002243">
    <property type="protein sequence ID" value="KAF5919624.1"/>
    <property type="molecule type" value="Genomic_DNA"/>
</dbReference>
<keyword evidence="6" id="KW-1185">Reference proteome</keyword>
<feature type="region of interest" description="Disordered" evidence="3">
    <location>
        <begin position="100"/>
        <end position="119"/>
    </location>
</feature>
<name>A0A7J7EVL2_DICBM</name>
<dbReference type="Gene3D" id="3.40.50.1820">
    <property type="entry name" value="alpha/beta hydrolase"/>
    <property type="match status" value="3"/>
</dbReference>
<sequence>GDPSPLFLGALHTKEPVVVTKYETLQGKQMHMGKTPVNVFLGVPVSTPPVLQGSWGQITSMYVNTQKQYKWLRFSEDCLYLNVYAPVHARGDSPLPAPHCPAQASASPGGTFLTGSSSTHDGFELAAPEQVVIMLLQSRLGVLGFLRWAGPGTRAGSPLDLGGGSTGWRERDVVHGGETTWQGRSLTFGPRELGPAGPGCGSVLGAEKHRSLWRRRRLCDPVWPVIRGHVHLGTDECDDVTPSLRSLPSGHFPECTAVLRVFITSDSLKVAKMGGSSPPGLSKEGQYGGTPKHLFSPQKVACLVGCNHKSTWILVDCLRAQSGAEVMRVSKKMRFFHLNSQEDPQEITWFMRPMVDGVVVSDDPVVLLIQGQVASVPCLLSVNNLEFSWLLPFVSGCFLLYLYVFEPHTSTNIIIKPRTDGADHGDEICFIFRSPFSKVAKAPPDTPHWVSGLSTFVFGPTSPLADHRELARQPPSLEGIVEGAGNPTDEKLPYWPCYSQKYLQLDFTTKVGVKLKEEKMVFWMRLCQH</sequence>